<dbReference type="Proteomes" id="UP001597560">
    <property type="component" value="Unassembled WGS sequence"/>
</dbReference>
<protein>
    <submittedName>
        <fullName evidence="1">Uncharacterized protein</fullName>
    </submittedName>
</protein>
<name>A0ABW6AV39_9SPHI</name>
<accession>A0ABW6AV39</accession>
<evidence type="ECO:0000313" key="2">
    <source>
        <dbReference type="Proteomes" id="UP001597560"/>
    </source>
</evidence>
<organism evidence="1 2">
    <name type="scientific">Olivibacter jilunii</name>
    <dbReference type="NCBI Taxonomy" id="985016"/>
    <lineage>
        <taxon>Bacteria</taxon>
        <taxon>Pseudomonadati</taxon>
        <taxon>Bacteroidota</taxon>
        <taxon>Sphingobacteriia</taxon>
        <taxon>Sphingobacteriales</taxon>
        <taxon>Sphingobacteriaceae</taxon>
        <taxon>Olivibacter</taxon>
    </lineage>
</organism>
<proteinExistence type="predicted"/>
<gene>
    <name evidence="1" type="ORF">ACFS6J_03160</name>
</gene>
<comment type="caution">
    <text evidence="1">The sequence shown here is derived from an EMBL/GenBank/DDBJ whole genome shotgun (WGS) entry which is preliminary data.</text>
</comment>
<sequence>MMRLTRRIISSALNIALCVGKIGIGGYRSNEQQSMCTIVHIAISKRIEEVKRLQYAP</sequence>
<dbReference type="EMBL" id="JBHUPA010000002">
    <property type="protein sequence ID" value="MFD2960767.1"/>
    <property type="molecule type" value="Genomic_DNA"/>
</dbReference>
<evidence type="ECO:0000313" key="1">
    <source>
        <dbReference type="EMBL" id="MFD2960767.1"/>
    </source>
</evidence>
<reference evidence="2" key="1">
    <citation type="journal article" date="2019" name="Int. J. Syst. Evol. Microbiol.">
        <title>The Global Catalogue of Microorganisms (GCM) 10K type strain sequencing project: providing services to taxonomists for standard genome sequencing and annotation.</title>
        <authorList>
            <consortium name="The Broad Institute Genomics Platform"/>
            <consortium name="The Broad Institute Genome Sequencing Center for Infectious Disease"/>
            <person name="Wu L."/>
            <person name="Ma J."/>
        </authorList>
    </citation>
    <scope>NUCLEOTIDE SEQUENCE [LARGE SCALE GENOMIC DNA]</scope>
    <source>
        <strain evidence="2">KCTC 23098</strain>
    </source>
</reference>
<keyword evidence="2" id="KW-1185">Reference proteome</keyword>